<reference evidence="1" key="1">
    <citation type="submission" date="2021-02" db="EMBL/GenBank/DDBJ databases">
        <authorList>
            <person name="Dougan E. K."/>
            <person name="Rhodes N."/>
            <person name="Thang M."/>
            <person name="Chan C."/>
        </authorList>
    </citation>
    <scope>NUCLEOTIDE SEQUENCE</scope>
</reference>
<dbReference type="EMBL" id="CAJNNV010000741">
    <property type="protein sequence ID" value="CAE8583452.1"/>
    <property type="molecule type" value="Genomic_DNA"/>
</dbReference>
<evidence type="ECO:0000313" key="3">
    <source>
        <dbReference type="Proteomes" id="UP000654075"/>
    </source>
</evidence>
<organism evidence="1 3">
    <name type="scientific">Polarella glacialis</name>
    <name type="common">Dinoflagellate</name>
    <dbReference type="NCBI Taxonomy" id="89957"/>
    <lineage>
        <taxon>Eukaryota</taxon>
        <taxon>Sar</taxon>
        <taxon>Alveolata</taxon>
        <taxon>Dinophyceae</taxon>
        <taxon>Suessiales</taxon>
        <taxon>Suessiaceae</taxon>
        <taxon>Polarella</taxon>
    </lineage>
</organism>
<name>A0A813D7C5_POLGL</name>
<gene>
    <name evidence="1" type="ORF">PGLA1383_LOCUS2418</name>
    <name evidence="2" type="ORF">PGLA2088_LOCUS21318</name>
</gene>
<sequence>MLDTRRICQLQRRHSTKNIDLADREMDSNNSNNNNSCSSFLGSHVVLLLQCCFSVCFWQHLQCEKAIAIVLVPLCIVCVNPRPPTPGKSASFKFQAVQGRLGQTWG</sequence>
<dbReference type="Proteomes" id="UP000626109">
    <property type="component" value="Unassembled WGS sequence"/>
</dbReference>
<proteinExistence type="predicted"/>
<dbReference type="AlphaFoldDB" id="A0A813D7C5"/>
<accession>A0A813D7C5</accession>
<dbReference type="Proteomes" id="UP000654075">
    <property type="component" value="Unassembled WGS sequence"/>
</dbReference>
<evidence type="ECO:0000313" key="1">
    <source>
        <dbReference type="EMBL" id="CAE8583452.1"/>
    </source>
</evidence>
<dbReference type="EMBL" id="CAJNNW010025760">
    <property type="protein sequence ID" value="CAE8679355.1"/>
    <property type="molecule type" value="Genomic_DNA"/>
</dbReference>
<protein>
    <submittedName>
        <fullName evidence="1">Uncharacterized protein</fullName>
    </submittedName>
</protein>
<evidence type="ECO:0000313" key="2">
    <source>
        <dbReference type="EMBL" id="CAE8679355.1"/>
    </source>
</evidence>
<comment type="caution">
    <text evidence="1">The sequence shown here is derived from an EMBL/GenBank/DDBJ whole genome shotgun (WGS) entry which is preliminary data.</text>
</comment>
<keyword evidence="3" id="KW-1185">Reference proteome</keyword>